<evidence type="ECO:0008006" key="3">
    <source>
        <dbReference type="Google" id="ProtNLM"/>
    </source>
</evidence>
<evidence type="ECO:0000313" key="1">
    <source>
        <dbReference type="EMBL" id="GBM01693.1"/>
    </source>
</evidence>
<dbReference type="PANTHER" id="PTHR46060">
    <property type="entry name" value="MARINER MOS1 TRANSPOSASE-LIKE PROTEIN"/>
    <property type="match status" value="1"/>
</dbReference>
<evidence type="ECO:0000313" key="2">
    <source>
        <dbReference type="Proteomes" id="UP000499080"/>
    </source>
</evidence>
<gene>
    <name evidence="1" type="ORF">AVEN_99734_1</name>
</gene>
<comment type="caution">
    <text evidence="1">The sequence shown here is derived from an EMBL/GenBank/DDBJ whole genome shotgun (WGS) entry which is preliminary data.</text>
</comment>
<proteinExistence type="predicted"/>
<dbReference type="InterPro" id="IPR052709">
    <property type="entry name" value="Transposase-MT_Hybrid"/>
</dbReference>
<name>A0A4Y2CBG2_ARAVE</name>
<dbReference type="PANTHER" id="PTHR46060:SF1">
    <property type="entry name" value="MARINER MOS1 TRANSPOSASE-LIKE PROTEIN"/>
    <property type="match status" value="1"/>
</dbReference>
<reference evidence="1 2" key="1">
    <citation type="journal article" date="2019" name="Sci. Rep.">
        <title>Orb-weaving spider Araneus ventricosus genome elucidates the spidroin gene catalogue.</title>
        <authorList>
            <person name="Kono N."/>
            <person name="Nakamura H."/>
            <person name="Ohtoshi R."/>
            <person name="Moran D.A.P."/>
            <person name="Shinohara A."/>
            <person name="Yoshida Y."/>
            <person name="Fujiwara M."/>
            <person name="Mori M."/>
            <person name="Tomita M."/>
            <person name="Arakawa K."/>
        </authorList>
    </citation>
    <scope>NUCLEOTIDE SEQUENCE [LARGE SCALE GENOMIC DNA]</scope>
</reference>
<keyword evidence="2" id="KW-1185">Reference proteome</keyword>
<dbReference type="AlphaFoldDB" id="A0A4Y2CBG2"/>
<dbReference type="InterPro" id="IPR036397">
    <property type="entry name" value="RNaseH_sf"/>
</dbReference>
<protein>
    <recommendedName>
        <fullName evidence="3">Mariner Mos1 transposase</fullName>
    </recommendedName>
</protein>
<dbReference type="OrthoDB" id="6435573at2759"/>
<sequence>MSSLEQRTNIKFCVLLEKSPSETLEMLKKAYGNDAMNITKEGKISLRQKPRESDVGGFFDYDSVIHHEFIPEGYTANNELYLVILKRLRKRPEKWVTNDWFLLHDNAPPHCALIVKKYLARHNVTTLEHPPYSPGLAPAYFYLFPRLKMKLKGHRFVDSKEVIENATKQLKDLSKNGFQECFEQSYERWKKCVVAGGK</sequence>
<dbReference type="Gene3D" id="3.30.420.10">
    <property type="entry name" value="Ribonuclease H-like superfamily/Ribonuclease H"/>
    <property type="match status" value="1"/>
</dbReference>
<dbReference type="EMBL" id="BGPR01085992">
    <property type="protein sequence ID" value="GBM01693.1"/>
    <property type="molecule type" value="Genomic_DNA"/>
</dbReference>
<accession>A0A4Y2CBG2</accession>
<dbReference type="Proteomes" id="UP000499080">
    <property type="component" value="Unassembled WGS sequence"/>
</dbReference>
<organism evidence="1 2">
    <name type="scientific">Araneus ventricosus</name>
    <name type="common">Orbweaver spider</name>
    <name type="synonym">Epeira ventricosa</name>
    <dbReference type="NCBI Taxonomy" id="182803"/>
    <lineage>
        <taxon>Eukaryota</taxon>
        <taxon>Metazoa</taxon>
        <taxon>Ecdysozoa</taxon>
        <taxon>Arthropoda</taxon>
        <taxon>Chelicerata</taxon>
        <taxon>Arachnida</taxon>
        <taxon>Araneae</taxon>
        <taxon>Araneomorphae</taxon>
        <taxon>Entelegynae</taxon>
        <taxon>Araneoidea</taxon>
        <taxon>Araneidae</taxon>
        <taxon>Araneus</taxon>
    </lineage>
</organism>
<dbReference type="GO" id="GO:0003676">
    <property type="term" value="F:nucleic acid binding"/>
    <property type="evidence" value="ECO:0007669"/>
    <property type="project" value="InterPro"/>
</dbReference>